<feature type="domain" description="Metallo-beta-lactamase" evidence="1">
    <location>
        <begin position="108"/>
        <end position="306"/>
    </location>
</feature>
<evidence type="ECO:0000259" key="1">
    <source>
        <dbReference type="Pfam" id="PF12706"/>
    </source>
</evidence>
<dbReference type="GO" id="GO:0005737">
    <property type="term" value="C:cytoplasm"/>
    <property type="evidence" value="ECO:0007669"/>
    <property type="project" value="TreeGrafter"/>
</dbReference>
<protein>
    <submittedName>
        <fullName evidence="2">Zn-dependent hydrolase of beta-lactamase</fullName>
    </submittedName>
</protein>
<dbReference type="PANTHER" id="PTHR15032:SF4">
    <property type="entry name" value="N-ACYL-PHOSPHATIDYLETHANOLAMINE-HYDROLYZING PHOSPHOLIPASE D"/>
    <property type="match status" value="1"/>
</dbReference>
<dbReference type="Proteomes" id="UP000179807">
    <property type="component" value="Unassembled WGS sequence"/>
</dbReference>
<proteinExistence type="predicted"/>
<dbReference type="RefSeq" id="XP_068350518.1">
    <property type="nucleotide sequence ID" value="XM_068510803.1"/>
</dbReference>
<dbReference type="InterPro" id="IPR036866">
    <property type="entry name" value="RibonucZ/Hydroxyglut_hydro"/>
</dbReference>
<evidence type="ECO:0000313" key="2">
    <source>
        <dbReference type="EMBL" id="OHS97381.1"/>
    </source>
</evidence>
<dbReference type="GO" id="GO:0016787">
    <property type="term" value="F:hydrolase activity"/>
    <property type="evidence" value="ECO:0007669"/>
    <property type="project" value="UniProtKB-KW"/>
</dbReference>
<dbReference type="VEuPathDB" id="TrichDB:TRFO_36384"/>
<comment type="caution">
    <text evidence="2">The sequence shown here is derived from an EMBL/GenBank/DDBJ whole genome shotgun (WGS) entry which is preliminary data.</text>
</comment>
<dbReference type="SUPFAM" id="SSF56281">
    <property type="entry name" value="Metallo-hydrolase/oxidoreductase"/>
    <property type="match status" value="1"/>
</dbReference>
<dbReference type="AlphaFoldDB" id="A0A1J4JIN1"/>
<organism evidence="2 3">
    <name type="scientific">Tritrichomonas foetus</name>
    <dbReference type="NCBI Taxonomy" id="1144522"/>
    <lineage>
        <taxon>Eukaryota</taxon>
        <taxon>Metamonada</taxon>
        <taxon>Parabasalia</taxon>
        <taxon>Tritrichomonadida</taxon>
        <taxon>Tritrichomonadidae</taxon>
        <taxon>Tritrichomonas</taxon>
    </lineage>
</organism>
<reference evidence="2" key="1">
    <citation type="submission" date="2016-10" db="EMBL/GenBank/DDBJ databases">
        <authorList>
            <person name="Benchimol M."/>
            <person name="Almeida L.G."/>
            <person name="Vasconcelos A.T."/>
            <person name="Perreira-Neves A."/>
            <person name="Rosa I.A."/>
            <person name="Tasca T."/>
            <person name="Bogo M.R."/>
            <person name="de Souza W."/>
        </authorList>
    </citation>
    <scope>NUCLEOTIDE SEQUENCE [LARGE SCALE GENOMIC DNA]</scope>
    <source>
        <strain evidence="2">K</strain>
    </source>
</reference>
<accession>A0A1J4JIN1</accession>
<sequence>MNRPYQFHFISFFSKNITSENTKMQIENLPNYSKNHHTRKGFKNDEGDPTVPDMHERAMFFKFMFSKVDVTTPLPVRKIPKEELSDSPTMRVWWLSHATILYQINHKYILTDPVFDEGASPVSGFIKRITPLPLTLDDLPEISYILLSHDHYDHLSYHTLTELKRKNPNVKIFAPLGVHTYVNNWDRNFNVVPFDWRQKVTIDDITFVCFPARHGSQRTMTDRATKLWCSWLFQFDNKTIYFPGDTAIGPHFAEVRNYVGKPIDLVMMPIGPQNPKAMMRKVHVDPTDARDMALILEAQTVVPIHYGTFPLGMEVEVSDIELLRRTWTECPLRLRVLKVGGRVDFIDGKFDVENEEEMIGHPE</sequence>
<dbReference type="PANTHER" id="PTHR15032">
    <property type="entry name" value="N-ACYL-PHOSPHATIDYLETHANOLAMINE-HYDROLYZING PHOSPHOLIPASE D"/>
    <property type="match status" value="1"/>
</dbReference>
<dbReference type="Gene3D" id="3.60.15.10">
    <property type="entry name" value="Ribonuclease Z/Hydroxyacylglutathione hydrolase-like"/>
    <property type="match status" value="1"/>
</dbReference>
<dbReference type="Pfam" id="PF12706">
    <property type="entry name" value="Lactamase_B_2"/>
    <property type="match status" value="1"/>
</dbReference>
<dbReference type="OrthoDB" id="332863at2759"/>
<dbReference type="GeneID" id="94845507"/>
<evidence type="ECO:0000313" key="3">
    <source>
        <dbReference type="Proteomes" id="UP000179807"/>
    </source>
</evidence>
<dbReference type="EMBL" id="MLAK01001118">
    <property type="protein sequence ID" value="OHS97381.1"/>
    <property type="molecule type" value="Genomic_DNA"/>
</dbReference>
<name>A0A1J4JIN1_9EUKA</name>
<keyword evidence="2" id="KW-0378">Hydrolase</keyword>
<keyword evidence="3" id="KW-1185">Reference proteome</keyword>
<gene>
    <name evidence="2" type="ORF">TRFO_36384</name>
</gene>
<dbReference type="InterPro" id="IPR001279">
    <property type="entry name" value="Metallo-B-lactamas"/>
</dbReference>